<accession>A0A511RIW8</accession>
<dbReference type="RefSeq" id="WP_147146548.1">
    <property type="nucleotide sequence ID" value="NZ_BJXN01000006.1"/>
</dbReference>
<dbReference type="GO" id="GO:0050532">
    <property type="term" value="F:2-phosphosulfolactate phosphatase activity"/>
    <property type="evidence" value="ECO:0007669"/>
    <property type="project" value="UniProtKB-EC"/>
</dbReference>
<keyword evidence="6" id="KW-0460">Magnesium</keyword>
<comment type="similarity">
    <text evidence="2">Belongs to the ComB family.</text>
</comment>
<dbReference type="Gene3D" id="3.90.1560.10">
    <property type="entry name" value="ComB-like"/>
    <property type="match status" value="1"/>
</dbReference>
<evidence type="ECO:0000313" key="9">
    <source>
        <dbReference type="Proteomes" id="UP000321827"/>
    </source>
</evidence>
<evidence type="ECO:0000256" key="3">
    <source>
        <dbReference type="ARBA" id="ARBA00012953"/>
    </source>
</evidence>
<comment type="catalytic activity">
    <reaction evidence="7">
        <text>(2R)-O-phospho-3-sulfolactate + H2O = (2R)-3-sulfolactate + phosphate</text>
        <dbReference type="Rhea" id="RHEA:23416"/>
        <dbReference type="ChEBI" id="CHEBI:15377"/>
        <dbReference type="ChEBI" id="CHEBI:15597"/>
        <dbReference type="ChEBI" id="CHEBI:43474"/>
        <dbReference type="ChEBI" id="CHEBI:58738"/>
        <dbReference type="EC" id="3.1.3.71"/>
    </reaction>
</comment>
<dbReference type="AlphaFoldDB" id="A0A511RIW8"/>
<dbReference type="EMBL" id="BJXN01000006">
    <property type="protein sequence ID" value="GEM89589.1"/>
    <property type="molecule type" value="Genomic_DNA"/>
</dbReference>
<dbReference type="SUPFAM" id="SSF142823">
    <property type="entry name" value="ComB-like"/>
    <property type="match status" value="1"/>
</dbReference>
<comment type="caution">
    <text evidence="8">The sequence shown here is derived from an EMBL/GenBank/DDBJ whole genome shotgun (WGS) entry which is preliminary data.</text>
</comment>
<dbReference type="OrthoDB" id="4913at2"/>
<dbReference type="InterPro" id="IPR005238">
    <property type="entry name" value="ComB-like"/>
</dbReference>
<evidence type="ECO:0000256" key="1">
    <source>
        <dbReference type="ARBA" id="ARBA00001946"/>
    </source>
</evidence>
<evidence type="ECO:0000256" key="5">
    <source>
        <dbReference type="ARBA" id="ARBA00022801"/>
    </source>
</evidence>
<dbReference type="EC" id="3.1.3.71" evidence="3"/>
<keyword evidence="5" id="KW-0378">Hydrolase</keyword>
<dbReference type="Proteomes" id="UP000321827">
    <property type="component" value="Unassembled WGS sequence"/>
</dbReference>
<dbReference type="GO" id="GO:0000287">
    <property type="term" value="F:magnesium ion binding"/>
    <property type="evidence" value="ECO:0007669"/>
    <property type="project" value="InterPro"/>
</dbReference>
<evidence type="ECO:0000313" key="8">
    <source>
        <dbReference type="EMBL" id="GEM89589.1"/>
    </source>
</evidence>
<evidence type="ECO:0000256" key="4">
    <source>
        <dbReference type="ARBA" id="ARBA00021948"/>
    </source>
</evidence>
<dbReference type="InterPro" id="IPR036702">
    <property type="entry name" value="ComB-like_sf"/>
</dbReference>
<gene>
    <name evidence="8" type="primary">comB</name>
    <name evidence="8" type="ORF">ODE01S_10230</name>
</gene>
<evidence type="ECO:0000256" key="2">
    <source>
        <dbReference type="ARBA" id="ARBA00009997"/>
    </source>
</evidence>
<dbReference type="GO" id="GO:0050545">
    <property type="term" value="F:sulfopyruvate decarboxylase activity"/>
    <property type="evidence" value="ECO:0007669"/>
    <property type="project" value="TreeGrafter"/>
</dbReference>
<proteinExistence type="inferred from homology"/>
<organism evidence="8 9">
    <name type="scientific">Oceanithermus desulfurans NBRC 100063</name>
    <dbReference type="NCBI Taxonomy" id="1227550"/>
    <lineage>
        <taxon>Bacteria</taxon>
        <taxon>Thermotogati</taxon>
        <taxon>Deinococcota</taxon>
        <taxon>Deinococci</taxon>
        <taxon>Thermales</taxon>
        <taxon>Thermaceae</taxon>
        <taxon>Oceanithermus</taxon>
    </lineage>
</organism>
<sequence length="245" mass="25106">MPRRLSAVLSPAEALPSAVTALVVDVIRATTTAAFLLDGGARELVLTAEVAQARAEARQRGALLAGERGGLPPEGFDLGNSPREVHPGRVRGRTVVMTTTNGTRAAVRAAVAAERVGLAALVNVGAAVRWAAARGGDVVLVAAGREGRAALDDAYALGALVARFRGLEPDARLDDGARLAQALFLAHPDPRPLLQSSAAAAALAQVGLAADVEVCARTDALAVLPELAAREGAALRFRPVYPKGV</sequence>
<dbReference type="PANTHER" id="PTHR37311">
    <property type="entry name" value="2-PHOSPHOSULFOLACTATE PHOSPHATASE-RELATED"/>
    <property type="match status" value="1"/>
</dbReference>
<dbReference type="Pfam" id="PF04029">
    <property type="entry name" value="2-ph_phosp"/>
    <property type="match status" value="1"/>
</dbReference>
<comment type="cofactor">
    <cofactor evidence="1">
        <name>Mg(2+)</name>
        <dbReference type="ChEBI" id="CHEBI:18420"/>
    </cofactor>
</comment>
<evidence type="ECO:0000256" key="6">
    <source>
        <dbReference type="ARBA" id="ARBA00022842"/>
    </source>
</evidence>
<dbReference type="PANTHER" id="PTHR37311:SF1">
    <property type="entry name" value="2-PHOSPHOSULFOLACTATE PHOSPHATASE-RELATED"/>
    <property type="match status" value="1"/>
</dbReference>
<name>A0A511RIW8_9DEIN</name>
<reference evidence="8 9" key="1">
    <citation type="submission" date="2019-07" db="EMBL/GenBank/DDBJ databases">
        <title>Whole genome shotgun sequence of Oceanithermus desulfurans NBRC 100063.</title>
        <authorList>
            <person name="Hosoyama A."/>
            <person name="Uohara A."/>
            <person name="Ohji S."/>
            <person name="Ichikawa N."/>
        </authorList>
    </citation>
    <scope>NUCLEOTIDE SEQUENCE [LARGE SCALE GENOMIC DNA]</scope>
    <source>
        <strain evidence="8 9">NBRC 100063</strain>
    </source>
</reference>
<protein>
    <recommendedName>
        <fullName evidence="4">Probable 2-phosphosulfolactate phosphatase</fullName>
        <ecNumber evidence="3">3.1.3.71</ecNumber>
    </recommendedName>
</protein>
<evidence type="ECO:0000256" key="7">
    <source>
        <dbReference type="ARBA" id="ARBA00033711"/>
    </source>
</evidence>